<dbReference type="InterPro" id="IPR024983">
    <property type="entry name" value="CHAT_dom"/>
</dbReference>
<feature type="repeat" description="TPR" evidence="10">
    <location>
        <begin position="128"/>
        <end position="161"/>
    </location>
</feature>
<evidence type="ECO:0000256" key="2">
    <source>
        <dbReference type="ARBA" id="ARBA00009622"/>
    </source>
</evidence>
<evidence type="ECO:0000259" key="12">
    <source>
        <dbReference type="Pfam" id="PF12770"/>
    </source>
</evidence>
<evidence type="ECO:0000256" key="5">
    <source>
        <dbReference type="ARBA" id="ARBA00022737"/>
    </source>
</evidence>
<feature type="repeat" description="TPR" evidence="10">
    <location>
        <begin position="301"/>
        <end position="334"/>
    </location>
</feature>
<protein>
    <submittedName>
        <fullName evidence="13">Tetratricopeptide TPR_2</fullName>
    </submittedName>
</protein>
<feature type="repeat" description="TPR" evidence="10">
    <location>
        <begin position="212"/>
        <end position="245"/>
    </location>
</feature>
<dbReference type="KEGG" id="ter:Tery_3262"/>
<dbReference type="PANTHER" id="PTHR45783">
    <property type="entry name" value="KINESIN LIGHT CHAIN"/>
    <property type="match status" value="1"/>
</dbReference>
<keyword evidence="9" id="KW-0206">Cytoskeleton</keyword>
<dbReference type="eggNOG" id="COG4995">
    <property type="taxonomic scope" value="Bacteria"/>
</dbReference>
<dbReference type="GO" id="GO:0007018">
    <property type="term" value="P:microtubule-based movement"/>
    <property type="evidence" value="ECO:0007669"/>
    <property type="project" value="TreeGrafter"/>
</dbReference>
<dbReference type="GO" id="GO:0005737">
    <property type="term" value="C:cytoplasm"/>
    <property type="evidence" value="ECO:0007669"/>
    <property type="project" value="TreeGrafter"/>
</dbReference>
<dbReference type="GO" id="GO:0005874">
    <property type="term" value="C:microtubule"/>
    <property type="evidence" value="ECO:0007669"/>
    <property type="project" value="UniProtKB-KW"/>
</dbReference>
<keyword evidence="7" id="KW-0175">Coiled coil</keyword>
<keyword evidence="5" id="KW-0677">Repeat</keyword>
<dbReference type="SUPFAM" id="SSF48452">
    <property type="entry name" value="TPR-like"/>
    <property type="match status" value="1"/>
</dbReference>
<keyword evidence="8" id="KW-0505">Motor protein</keyword>
<keyword evidence="3" id="KW-0963">Cytoplasm</keyword>
<accession>Q10ZF0</accession>
<dbReference type="eggNOG" id="COG0457">
    <property type="taxonomic scope" value="Bacteria"/>
</dbReference>
<evidence type="ECO:0000256" key="7">
    <source>
        <dbReference type="ARBA" id="ARBA00023054"/>
    </source>
</evidence>
<feature type="repeat" description="TPR" evidence="10">
    <location>
        <begin position="343"/>
        <end position="376"/>
    </location>
</feature>
<dbReference type="Pfam" id="PF12770">
    <property type="entry name" value="CHAT"/>
    <property type="match status" value="1"/>
</dbReference>
<dbReference type="Pfam" id="PF13374">
    <property type="entry name" value="TPR_10"/>
    <property type="match status" value="1"/>
</dbReference>
<evidence type="ECO:0000256" key="10">
    <source>
        <dbReference type="PROSITE-ProRule" id="PRU00339"/>
    </source>
</evidence>
<sequence>MMFTKIFTKNYFVQTWLTVILVINGLGVLVMRAGRADDFVPSQQLSTLEATGELIINGSLNEKGQQGNYKLNWRQASTKEDSLTLATELNDKAIELYKQGKYDEAVPLLEQSLKIRLQILGAEHPDVATSLNNLAELYRVQGRYTEAEPLYIQALEMRKKLLGAEHPDVATSLNNLAGLYRVQGRYTEAEPLYIQALNMRNKLLGAEHPDVATSLNNLAEIYRRQGRYIEAEPLYIQALEMRKKLLGAEHPDVATSLNNLAGLYEDQRRYTEAEALLRQAVYIQALEVIKKLPGAEHPDVTNSRNNLARLYEAQGKYTEAEPLYIQALEMRKKLLGAEHPLVATSLDNLAVLYSAQGDVASAVQYLKRVLEVQEKNLTYNLAAGAEPQKDKYLQTISGAKARAISLHLQTAPNNPAAAALAFTTILRRKGRLLEFFTTSRRILRQQLDPQGLQWLDELNNIHSELSTLLYNRPKNLPLETYKANFALLEKQAKELEDKIGRRSSQFRAATQPVTLEAIQELIPANAALVEFVQYYPYDPKTDKFGKPRYGVYVLSREGEPQGVDLGAVEEFKNIIKVFRISLRDKSQTPLKQLKDAARELDQKLMQPVRQLLGSQKQILISPDSSLNLIPFEALVDENNRFLVENYSFTYLSSGRDLLTFTSTPRNTSPAVLLGYPTYSEKDQVTIKSKDRFGVSDLGLPGLPGTEEEVKAIGELLGVEPLLRGAATEEAVKQVQSPFILHIATHGLFETIEDPEKYPTVNKDSLLRSSLALAGVKEEQIDGDNGLLTALEAAGLNLLGTELVVLSACDTGLGGISPGEGVYGLRRAFAIAGSQSQVISLWKVDDQGTKDLMVKYYQRLLGGDMGRTEALRQTQLEMLGGEAGEKYSHPYFWASFIPSGNWLAIPPRVESKKSKVNSQR</sequence>
<dbReference type="InterPro" id="IPR002151">
    <property type="entry name" value="Kinesin_light"/>
</dbReference>
<keyword evidence="6 10" id="KW-0802">TPR repeat</keyword>
<dbReference type="Pfam" id="PF13424">
    <property type="entry name" value="TPR_12"/>
    <property type="match status" value="3"/>
</dbReference>
<dbReference type="PRINTS" id="PR00381">
    <property type="entry name" value="KINESINLIGHT"/>
</dbReference>
<organism evidence="13">
    <name type="scientific">Trichodesmium erythraeum (strain IMS101)</name>
    <dbReference type="NCBI Taxonomy" id="203124"/>
    <lineage>
        <taxon>Bacteria</taxon>
        <taxon>Bacillati</taxon>
        <taxon>Cyanobacteriota</taxon>
        <taxon>Cyanophyceae</taxon>
        <taxon>Oscillatoriophycideae</taxon>
        <taxon>Oscillatoriales</taxon>
        <taxon>Microcoleaceae</taxon>
        <taxon>Trichodesmium</taxon>
    </lineage>
</organism>
<dbReference type="GO" id="GO:0005871">
    <property type="term" value="C:kinesin complex"/>
    <property type="evidence" value="ECO:0007669"/>
    <property type="project" value="InterPro"/>
</dbReference>
<dbReference type="SMART" id="SM00028">
    <property type="entry name" value="TPR"/>
    <property type="match status" value="7"/>
</dbReference>
<evidence type="ECO:0000313" key="13">
    <source>
        <dbReference type="EMBL" id="ABG52374.1"/>
    </source>
</evidence>
<name>Q10ZF0_TRIEI</name>
<evidence type="ECO:0000256" key="3">
    <source>
        <dbReference type="ARBA" id="ARBA00022490"/>
    </source>
</evidence>
<keyword evidence="11" id="KW-0812">Transmembrane</keyword>
<dbReference type="PANTHER" id="PTHR45783:SF3">
    <property type="entry name" value="KINESIN LIGHT CHAIN"/>
    <property type="match status" value="1"/>
</dbReference>
<comment type="similarity">
    <text evidence="2">Belongs to the kinesin light chain family.</text>
</comment>
<dbReference type="PROSITE" id="PS50005">
    <property type="entry name" value="TPR"/>
    <property type="match status" value="4"/>
</dbReference>
<gene>
    <name evidence="13" type="ordered locus">Tery_3262</name>
</gene>
<dbReference type="HOGENOM" id="CLU_002404_1_0_3"/>
<keyword evidence="4" id="KW-0493">Microtubule</keyword>
<evidence type="ECO:0000256" key="8">
    <source>
        <dbReference type="ARBA" id="ARBA00023175"/>
    </source>
</evidence>
<keyword evidence="11" id="KW-0472">Membrane</keyword>
<feature type="transmembrane region" description="Helical" evidence="11">
    <location>
        <begin position="12"/>
        <end position="31"/>
    </location>
</feature>
<dbReference type="InterPro" id="IPR019734">
    <property type="entry name" value="TPR_rpt"/>
</dbReference>
<dbReference type="InterPro" id="IPR011990">
    <property type="entry name" value="TPR-like_helical_dom_sf"/>
</dbReference>
<dbReference type="STRING" id="203124.Tery_3262"/>
<feature type="domain" description="CHAT" evidence="12">
    <location>
        <begin position="595"/>
        <end position="900"/>
    </location>
</feature>
<comment type="subcellular location">
    <subcellularLocation>
        <location evidence="1">Cytoplasm</location>
        <location evidence="1">Cytoskeleton</location>
    </subcellularLocation>
</comment>
<keyword evidence="11" id="KW-1133">Transmembrane helix</keyword>
<proteinExistence type="inferred from homology"/>
<dbReference type="GO" id="GO:0019894">
    <property type="term" value="F:kinesin binding"/>
    <property type="evidence" value="ECO:0007669"/>
    <property type="project" value="TreeGrafter"/>
</dbReference>
<dbReference type="RefSeq" id="WP_011612719.1">
    <property type="nucleotide sequence ID" value="NC_008312.1"/>
</dbReference>
<reference evidence="13" key="1">
    <citation type="submission" date="2006-06" db="EMBL/GenBank/DDBJ databases">
        <title>Complete sequence of Trichodesmium erythraeum IMS101.</title>
        <authorList>
            <consortium name="US DOE Joint Genome Institute"/>
            <person name="Copeland A."/>
            <person name="Lucas S."/>
            <person name="Lapidus A."/>
            <person name="Barry K."/>
            <person name="Detter J.C."/>
            <person name="Glavina del Rio T."/>
            <person name="Hammon N."/>
            <person name="Israni S."/>
            <person name="Dalin E."/>
            <person name="Tice H."/>
            <person name="Pitluck S."/>
            <person name="Kiss H."/>
            <person name="Munk A.C."/>
            <person name="Brettin T."/>
            <person name="Bruce D."/>
            <person name="Han C."/>
            <person name="Tapia R."/>
            <person name="Gilna P."/>
            <person name="Schmutz J."/>
            <person name="Larimer F."/>
            <person name="Land M."/>
            <person name="Hauser L."/>
            <person name="Kyrpides N."/>
            <person name="Kim E."/>
            <person name="Richardson P."/>
        </authorList>
    </citation>
    <scope>NUCLEOTIDE SEQUENCE [LARGE SCALE GENOMIC DNA]</scope>
    <source>
        <strain evidence="13">IMS101</strain>
    </source>
</reference>
<evidence type="ECO:0000256" key="9">
    <source>
        <dbReference type="ARBA" id="ARBA00023212"/>
    </source>
</evidence>
<evidence type="ECO:0000256" key="6">
    <source>
        <dbReference type="ARBA" id="ARBA00022803"/>
    </source>
</evidence>
<evidence type="ECO:0000256" key="1">
    <source>
        <dbReference type="ARBA" id="ARBA00004245"/>
    </source>
</evidence>
<evidence type="ECO:0000256" key="11">
    <source>
        <dbReference type="SAM" id="Phobius"/>
    </source>
</evidence>
<dbReference type="Gene3D" id="1.25.40.10">
    <property type="entry name" value="Tetratricopeptide repeat domain"/>
    <property type="match status" value="2"/>
</dbReference>
<dbReference type="EMBL" id="CP000393">
    <property type="protein sequence ID" value="ABG52374.1"/>
    <property type="molecule type" value="Genomic_DNA"/>
</dbReference>
<dbReference type="AlphaFoldDB" id="Q10ZF0"/>
<evidence type="ECO:0000256" key="4">
    <source>
        <dbReference type="ARBA" id="ARBA00022701"/>
    </source>
</evidence>